<keyword evidence="4" id="KW-1185">Reference proteome</keyword>
<evidence type="ECO:0000256" key="2">
    <source>
        <dbReference type="SAM" id="Phobius"/>
    </source>
</evidence>
<feature type="transmembrane region" description="Helical" evidence="2">
    <location>
        <begin position="64"/>
        <end position="81"/>
    </location>
</feature>
<dbReference type="EMBL" id="LDAU01000114">
    <property type="protein sequence ID" value="KRX04644.1"/>
    <property type="molecule type" value="Genomic_DNA"/>
</dbReference>
<feature type="transmembrane region" description="Helical" evidence="2">
    <location>
        <begin position="165"/>
        <end position="181"/>
    </location>
</feature>
<dbReference type="OMA" id="CIWRIGE"/>
<dbReference type="InParanoid" id="A0A0V0QQW4"/>
<evidence type="ECO:0000313" key="3">
    <source>
        <dbReference type="EMBL" id="KRX04644.1"/>
    </source>
</evidence>
<sequence>MNQDKIKKFNYELQKQHQGSPETIKLSFYHIPYRLFLAGAFIMDILTDIIVLVEMKDNDVNQNFKALLVFFCLAFAGMMFTNCKNQNATQYPANGFLRLIFTIFAFFGLDSIIYFIYSALTLEGHNMHDYKISGPSSPRKLWGAWQSIMSSFVTAHYLFYYPDASVWAVVSLIFSMLNARLNMNMDHTNPTFTKLLKNDIFCLRFFSTLFEIIGRPLFFGSTTIIIIQKSSFLGDDRKPFHLTYEFFAWDGILLGSVCFLFLFIYYFYFKNIKIAISLFIQNIINSMLIRPAIDNKDLSNVRIASKMVVYLNEDKIDIKQLKRQIQFGLGFPCIWRIGEYIALNYVIYHYNVLDIAEKRDDSILALTWIAGITNAINSVFLVISLVVLIIFEPKFDESMAHGQVTFVQASKQVGIEQNNNEYEVKNQNENKYKDSNQKKSSNHQSDLEKLAGVSVENE</sequence>
<feature type="transmembrane region" description="Helical" evidence="2">
    <location>
        <begin position="201"/>
        <end position="227"/>
    </location>
</feature>
<organism evidence="3 4">
    <name type="scientific">Pseudocohnilembus persalinus</name>
    <name type="common">Ciliate</name>
    <dbReference type="NCBI Taxonomy" id="266149"/>
    <lineage>
        <taxon>Eukaryota</taxon>
        <taxon>Sar</taxon>
        <taxon>Alveolata</taxon>
        <taxon>Ciliophora</taxon>
        <taxon>Intramacronucleata</taxon>
        <taxon>Oligohymenophorea</taxon>
        <taxon>Scuticociliatia</taxon>
        <taxon>Philasterida</taxon>
        <taxon>Pseudocohnilembidae</taxon>
        <taxon>Pseudocohnilembus</taxon>
    </lineage>
</organism>
<dbReference type="Proteomes" id="UP000054937">
    <property type="component" value="Unassembled WGS sequence"/>
</dbReference>
<accession>A0A0V0QQW4</accession>
<proteinExistence type="predicted"/>
<evidence type="ECO:0000256" key="1">
    <source>
        <dbReference type="SAM" id="MobiDB-lite"/>
    </source>
</evidence>
<evidence type="ECO:0000313" key="4">
    <source>
        <dbReference type="Proteomes" id="UP000054937"/>
    </source>
</evidence>
<keyword evidence="2" id="KW-0472">Membrane</keyword>
<dbReference type="AlphaFoldDB" id="A0A0V0QQW4"/>
<feature type="transmembrane region" description="Helical" evidence="2">
    <location>
        <begin position="327"/>
        <end position="348"/>
    </location>
</feature>
<keyword evidence="2" id="KW-1133">Transmembrane helix</keyword>
<feature type="transmembrane region" description="Helical" evidence="2">
    <location>
        <begin position="247"/>
        <end position="268"/>
    </location>
</feature>
<feature type="transmembrane region" description="Helical" evidence="2">
    <location>
        <begin position="31"/>
        <end position="52"/>
    </location>
</feature>
<feature type="transmembrane region" description="Helical" evidence="2">
    <location>
        <begin position="96"/>
        <end position="120"/>
    </location>
</feature>
<protein>
    <submittedName>
        <fullName evidence="3">Uncharacterized protein</fullName>
    </submittedName>
</protein>
<feature type="transmembrane region" description="Helical" evidence="2">
    <location>
        <begin position="368"/>
        <end position="391"/>
    </location>
</feature>
<comment type="caution">
    <text evidence="3">The sequence shown here is derived from an EMBL/GenBank/DDBJ whole genome shotgun (WGS) entry which is preliminary data.</text>
</comment>
<name>A0A0V0QQW4_PSEPJ</name>
<keyword evidence="2" id="KW-0812">Transmembrane</keyword>
<gene>
    <name evidence="3" type="ORF">PPERSA_04459</name>
</gene>
<feature type="region of interest" description="Disordered" evidence="1">
    <location>
        <begin position="424"/>
        <end position="458"/>
    </location>
</feature>
<reference evidence="3 4" key="1">
    <citation type="journal article" date="2015" name="Sci. Rep.">
        <title>Genome of the facultative scuticociliatosis pathogen Pseudocohnilembus persalinus provides insight into its virulence through horizontal gene transfer.</title>
        <authorList>
            <person name="Xiong J."/>
            <person name="Wang G."/>
            <person name="Cheng J."/>
            <person name="Tian M."/>
            <person name="Pan X."/>
            <person name="Warren A."/>
            <person name="Jiang C."/>
            <person name="Yuan D."/>
            <person name="Miao W."/>
        </authorList>
    </citation>
    <scope>NUCLEOTIDE SEQUENCE [LARGE SCALE GENOMIC DNA]</scope>
    <source>
        <strain evidence="3">36N120E</strain>
    </source>
</reference>
<feature type="compositionally biased region" description="Basic and acidic residues" evidence="1">
    <location>
        <begin position="424"/>
        <end position="437"/>
    </location>
</feature>